<name>A0ABQ8JC28_DERPT</name>
<keyword evidence="2" id="KW-1185">Reference proteome</keyword>
<dbReference type="EMBL" id="NJHN03000054">
    <property type="protein sequence ID" value="KAH9419967.1"/>
    <property type="molecule type" value="Genomic_DNA"/>
</dbReference>
<comment type="caution">
    <text evidence="1">The sequence shown here is derived from an EMBL/GenBank/DDBJ whole genome shotgun (WGS) entry which is preliminary data.</text>
</comment>
<reference evidence="1 2" key="1">
    <citation type="journal article" date="2018" name="J. Allergy Clin. Immunol.">
        <title>High-quality assembly of Dermatophagoides pteronyssinus genome and transcriptome reveals a wide range of novel allergens.</title>
        <authorList>
            <person name="Liu X.Y."/>
            <person name="Yang K.Y."/>
            <person name="Wang M.Q."/>
            <person name="Kwok J.S."/>
            <person name="Zeng X."/>
            <person name="Yang Z."/>
            <person name="Xiao X.J."/>
            <person name="Lau C.P."/>
            <person name="Li Y."/>
            <person name="Huang Z.M."/>
            <person name="Ba J.G."/>
            <person name="Yim A.K."/>
            <person name="Ouyang C.Y."/>
            <person name="Ngai S.M."/>
            <person name="Chan T.F."/>
            <person name="Leung E.L."/>
            <person name="Liu L."/>
            <person name="Liu Z.G."/>
            <person name="Tsui S.K."/>
        </authorList>
    </citation>
    <scope>NUCLEOTIDE SEQUENCE [LARGE SCALE GENOMIC DNA]</scope>
    <source>
        <strain evidence="1">Derp</strain>
    </source>
</reference>
<accession>A0ABQ8JC28</accession>
<reference evidence="1 2" key="2">
    <citation type="journal article" date="2022" name="Mol. Biol. Evol.">
        <title>Comparative Genomics Reveals Insights into the Divergent Evolution of Astigmatic Mites and Household Pest Adaptations.</title>
        <authorList>
            <person name="Xiong Q."/>
            <person name="Wan A.T."/>
            <person name="Liu X."/>
            <person name="Fung C.S."/>
            <person name="Xiao X."/>
            <person name="Malainual N."/>
            <person name="Hou J."/>
            <person name="Wang L."/>
            <person name="Wang M."/>
            <person name="Yang K.Y."/>
            <person name="Cui Y."/>
            <person name="Leung E.L."/>
            <person name="Nong W."/>
            <person name="Shin S.K."/>
            <person name="Au S.W."/>
            <person name="Jeong K.Y."/>
            <person name="Chew F.T."/>
            <person name="Hui J.H."/>
            <person name="Leung T.F."/>
            <person name="Tungtrongchitr A."/>
            <person name="Zhong N."/>
            <person name="Liu Z."/>
            <person name="Tsui S.K."/>
        </authorList>
    </citation>
    <scope>NUCLEOTIDE SEQUENCE [LARGE SCALE GENOMIC DNA]</scope>
    <source>
        <strain evidence="1">Derp</strain>
    </source>
</reference>
<proteinExistence type="predicted"/>
<protein>
    <submittedName>
        <fullName evidence="1">Uncharacterized protein</fullName>
    </submittedName>
</protein>
<dbReference type="Proteomes" id="UP000887458">
    <property type="component" value="Unassembled WGS sequence"/>
</dbReference>
<gene>
    <name evidence="1" type="ORF">DERP_001800</name>
</gene>
<organism evidence="1 2">
    <name type="scientific">Dermatophagoides pteronyssinus</name>
    <name type="common">European house dust mite</name>
    <dbReference type="NCBI Taxonomy" id="6956"/>
    <lineage>
        <taxon>Eukaryota</taxon>
        <taxon>Metazoa</taxon>
        <taxon>Ecdysozoa</taxon>
        <taxon>Arthropoda</taxon>
        <taxon>Chelicerata</taxon>
        <taxon>Arachnida</taxon>
        <taxon>Acari</taxon>
        <taxon>Acariformes</taxon>
        <taxon>Sarcoptiformes</taxon>
        <taxon>Astigmata</taxon>
        <taxon>Psoroptidia</taxon>
        <taxon>Analgoidea</taxon>
        <taxon>Pyroglyphidae</taxon>
        <taxon>Dermatophagoidinae</taxon>
        <taxon>Dermatophagoides</taxon>
    </lineage>
</organism>
<evidence type="ECO:0000313" key="1">
    <source>
        <dbReference type="EMBL" id="KAH9419967.1"/>
    </source>
</evidence>
<evidence type="ECO:0000313" key="2">
    <source>
        <dbReference type="Proteomes" id="UP000887458"/>
    </source>
</evidence>
<sequence>MIQQRFKSNERTKNKTGTYHYDLNHRQEMASSMWISGYINSQSLAIIGCVKHVTFKRVTTVFIKLVNIQWGSVVVKPNQLNVNKS</sequence>